<dbReference type="Proteomes" id="UP000036756">
    <property type="component" value="Unassembled WGS sequence"/>
</dbReference>
<keyword evidence="1" id="KW-0732">Signal</keyword>
<dbReference type="PATRIC" id="fig|1121307.3.peg.2031"/>
<dbReference type="EMBL" id="LFVU01000004">
    <property type="protein sequence ID" value="KMT22858.1"/>
    <property type="molecule type" value="Genomic_DNA"/>
</dbReference>
<feature type="chain" id="PRO_5005296401" evidence="1">
    <location>
        <begin position="23"/>
        <end position="319"/>
    </location>
</feature>
<evidence type="ECO:0000256" key="1">
    <source>
        <dbReference type="SAM" id="SignalP"/>
    </source>
</evidence>
<reference evidence="2 3" key="1">
    <citation type="submission" date="2015-06" db="EMBL/GenBank/DDBJ databases">
        <title>Draft genome sequence of the purine-degrading Clostridium cylindrosporum HC-1 (DSM 605).</title>
        <authorList>
            <person name="Poehlein A."/>
            <person name="Schiel-Bengelsdorf B."/>
            <person name="Bengelsdorf F."/>
            <person name="Daniel R."/>
            <person name="Duerre P."/>
        </authorList>
    </citation>
    <scope>NUCLEOTIDE SEQUENCE [LARGE SCALE GENOMIC DNA]</scope>
    <source>
        <strain evidence="2 3">DSM 605</strain>
    </source>
</reference>
<protein>
    <submittedName>
        <fullName evidence="2">Uncharacterized protein</fullName>
    </submittedName>
</protein>
<proteinExistence type="predicted"/>
<dbReference type="PROSITE" id="PS51257">
    <property type="entry name" value="PROKAR_LIPOPROTEIN"/>
    <property type="match status" value="1"/>
</dbReference>
<dbReference type="RefSeq" id="WP_048569591.1">
    <property type="nucleotide sequence ID" value="NZ_LFVU01000004.1"/>
</dbReference>
<name>A0A0J8DFA4_CLOCY</name>
<feature type="signal peptide" evidence="1">
    <location>
        <begin position="1"/>
        <end position="22"/>
    </location>
</feature>
<organism evidence="2 3">
    <name type="scientific">Clostridium cylindrosporum DSM 605</name>
    <dbReference type="NCBI Taxonomy" id="1121307"/>
    <lineage>
        <taxon>Bacteria</taxon>
        <taxon>Bacillati</taxon>
        <taxon>Bacillota</taxon>
        <taxon>Clostridia</taxon>
        <taxon>Eubacteriales</taxon>
        <taxon>Clostridiaceae</taxon>
        <taxon>Clostridium</taxon>
    </lineage>
</organism>
<sequence length="319" mass="36408">MKKVLLLVIALGVILLSSCSPKKENLTGDVTVPKPLNEKTFQDTLKLTKLDSSMDINPEDIRSIGFNRVIIKTQGLRIDSGNYKTDFKRKNKLMKQTALLEEADISYYIEITTGPGISNDGKNLSLFTKGDNMVFFAQMVKEIIEMNKDNTHFSGIILSVGNTKIHNDTYYKTLNEISNRVLKSYDVPLLISLDPMYFESNNTSLPLEYFDNPKVGFNIDMNFKCDKYPGKAKFNDSEIELSKNRILEKLIAIKDSNKNSRKILLSLKCPWSEECSVLVKDIFEIMKMVGFEFSLSYSNTNNEFDFSNNKNIITILNKY</sequence>
<evidence type="ECO:0000313" key="2">
    <source>
        <dbReference type="EMBL" id="KMT22858.1"/>
    </source>
</evidence>
<dbReference type="OrthoDB" id="1951694at2"/>
<gene>
    <name evidence="2" type="ORF">CLCY_5c00970</name>
</gene>
<accession>A0A0J8DFA4</accession>
<dbReference type="AlphaFoldDB" id="A0A0J8DFA4"/>
<keyword evidence="3" id="KW-1185">Reference proteome</keyword>
<comment type="caution">
    <text evidence="2">The sequence shown here is derived from an EMBL/GenBank/DDBJ whole genome shotgun (WGS) entry which is preliminary data.</text>
</comment>
<evidence type="ECO:0000313" key="3">
    <source>
        <dbReference type="Proteomes" id="UP000036756"/>
    </source>
</evidence>